<dbReference type="EMBL" id="CP000614">
    <property type="protein sequence ID" value="ABO55104.1"/>
    <property type="molecule type" value="Genomic_DNA"/>
</dbReference>
<evidence type="ECO:0000313" key="1">
    <source>
        <dbReference type="EMBL" id="ABO55104.1"/>
    </source>
</evidence>
<evidence type="ECO:0000313" key="2">
    <source>
        <dbReference type="Proteomes" id="UP000002287"/>
    </source>
</evidence>
<proteinExistence type="predicted"/>
<name>A4JFQ1_BURVG</name>
<accession>A4JFQ1</accession>
<dbReference type="Proteomes" id="UP000002287">
    <property type="component" value="Chromosome 1"/>
</dbReference>
<gene>
    <name evidence="1" type="ordered locus">Bcep1808_2102</name>
</gene>
<dbReference type="KEGG" id="bvi:Bcep1808_2102"/>
<dbReference type="AlphaFoldDB" id="A4JFQ1"/>
<dbReference type="HOGENOM" id="CLU_879045_0_0_4"/>
<protein>
    <submittedName>
        <fullName evidence="1">Uncharacterized protein</fullName>
    </submittedName>
</protein>
<organism evidence="1 2">
    <name type="scientific">Burkholderia vietnamiensis (strain G4 / LMG 22486)</name>
    <name type="common">Burkholderia cepacia (strain R1808)</name>
    <dbReference type="NCBI Taxonomy" id="269482"/>
    <lineage>
        <taxon>Bacteria</taxon>
        <taxon>Pseudomonadati</taxon>
        <taxon>Pseudomonadota</taxon>
        <taxon>Betaproteobacteria</taxon>
        <taxon>Burkholderiales</taxon>
        <taxon>Burkholderiaceae</taxon>
        <taxon>Burkholderia</taxon>
        <taxon>Burkholderia cepacia complex</taxon>
    </lineage>
</organism>
<sequence length="316" mass="33979">MQEVSDRVAKELGGSGDIADRLCAFAPKARRDYEFSYVAFAAKKLCDDESLRRVMAALNPLRTVPASAGGLYQELATSFAAENHWLQDPSDVSGSHLAEARRVIDAAIAGAQSLPQTKENRGGWVTSLDAAVGLGRLDLARRCFDAMDWAGFEHVSLIQPPWGEKVTTHYGEFEFAVVTDHAEGIARSASRAKNPFFAICAALMKGNAQGPVRAVQALRDSGLADPLEWVVNAEWIKADAARSTCCYAAGSEGLAAIARIAQEWRQGAMRDIAWPAVDARAKELVAKLAVHSPANYFAAWRTALREVSSAASATAT</sequence>
<reference evidence="2" key="1">
    <citation type="submission" date="2007-03" db="EMBL/GenBank/DDBJ databases">
        <title>Complete sequence of chromosome 1 of Burkholderia vietnamiensis G4.</title>
        <authorList>
            <consortium name="US DOE Joint Genome Institute"/>
            <person name="Copeland A."/>
            <person name="Lucas S."/>
            <person name="Lapidus A."/>
            <person name="Barry K."/>
            <person name="Detter J.C."/>
            <person name="Glavina del Rio T."/>
            <person name="Hammon N."/>
            <person name="Israni S."/>
            <person name="Dalin E."/>
            <person name="Tice H."/>
            <person name="Pitluck S."/>
            <person name="Chain P."/>
            <person name="Malfatti S."/>
            <person name="Shin M."/>
            <person name="Vergez L."/>
            <person name="Schmutz J."/>
            <person name="Larimer F."/>
            <person name="Land M."/>
            <person name="Hauser L."/>
            <person name="Kyrpides N."/>
            <person name="Tiedje J."/>
            <person name="Richardson P."/>
        </authorList>
    </citation>
    <scope>NUCLEOTIDE SEQUENCE [LARGE SCALE GENOMIC DNA]</scope>
    <source>
        <strain evidence="2">G4 / LMG 22486</strain>
    </source>
</reference>